<accession>A0A0R0CCW3</accession>
<evidence type="ECO:0000256" key="1">
    <source>
        <dbReference type="ARBA" id="ARBA00004719"/>
    </source>
</evidence>
<dbReference type="AlphaFoldDB" id="A0A0R0CCW3"/>
<evidence type="ECO:0000256" key="8">
    <source>
        <dbReference type="PROSITE-ProRule" id="PRU00335"/>
    </source>
</evidence>
<keyword evidence="5 7" id="KW-0804">Transcription</keyword>
<organism evidence="10 11">
    <name type="scientific">Stenotrophomonas chelatiphaga</name>
    <dbReference type="NCBI Taxonomy" id="517011"/>
    <lineage>
        <taxon>Bacteria</taxon>
        <taxon>Pseudomonadati</taxon>
        <taxon>Pseudomonadota</taxon>
        <taxon>Gammaproteobacteria</taxon>
        <taxon>Lysobacterales</taxon>
        <taxon>Lysobacteraceae</taxon>
        <taxon>Stenotrophomonas</taxon>
    </lineage>
</organism>
<dbReference type="SUPFAM" id="SSF48498">
    <property type="entry name" value="Tetracyclin repressor-like, C-terminal domain"/>
    <property type="match status" value="1"/>
</dbReference>
<dbReference type="NCBIfam" id="NF001978">
    <property type="entry name" value="PRK00767.1"/>
    <property type="match status" value="1"/>
</dbReference>
<dbReference type="Pfam" id="PF00440">
    <property type="entry name" value="TetR_N"/>
    <property type="match status" value="1"/>
</dbReference>
<proteinExistence type="inferred from homology"/>
<dbReference type="Gene3D" id="1.10.357.10">
    <property type="entry name" value="Tetracycline Repressor, domain 2"/>
    <property type="match status" value="1"/>
</dbReference>
<dbReference type="EMBL" id="LDJK01000103">
    <property type="protein sequence ID" value="KRG66907.1"/>
    <property type="molecule type" value="Genomic_DNA"/>
</dbReference>
<evidence type="ECO:0000256" key="2">
    <source>
        <dbReference type="ARBA" id="ARBA00022491"/>
    </source>
</evidence>
<dbReference type="HAMAP" id="MF_00768">
    <property type="entry name" value="HTH_type_BetI"/>
    <property type="match status" value="1"/>
</dbReference>
<dbReference type="GO" id="GO:0019285">
    <property type="term" value="P:glycine betaine biosynthetic process from choline"/>
    <property type="evidence" value="ECO:0007669"/>
    <property type="project" value="UniProtKB-UniRule"/>
</dbReference>
<keyword evidence="3 7" id="KW-0805">Transcription regulation</keyword>
<dbReference type="Proteomes" id="UP000051386">
    <property type="component" value="Unassembled WGS sequence"/>
</dbReference>
<protein>
    <recommendedName>
        <fullName evidence="7">HTH-type transcriptional regulator BetI</fullName>
    </recommendedName>
</protein>
<dbReference type="Pfam" id="PF13977">
    <property type="entry name" value="TetR_C_6"/>
    <property type="match status" value="1"/>
</dbReference>
<sequence length="196" mass="21747">MPKKGIEPVRREQLIRATFQTIDEIGLADATVATIARKAGLSTGIVAHYFGDKDGLLNAAMRQILRELKTAVARFRDTCADDPRAQLRAIVDGNFDDSQTNGTAMRVWLTFWAASMHQPELARLQRANDQRLYSNLCHQFKRVLPAEQATLAARGLAAMVDGLWLRGSLVGGDFNADNARRIAYAYIDFQLQANAL</sequence>
<evidence type="ECO:0000256" key="3">
    <source>
        <dbReference type="ARBA" id="ARBA00023015"/>
    </source>
</evidence>
<keyword evidence="2 7" id="KW-0678">Repressor</keyword>
<dbReference type="InterPro" id="IPR017757">
    <property type="entry name" value="Tscrpt_rep_BetI"/>
</dbReference>
<feature type="domain" description="HTH tetR-type" evidence="9">
    <location>
        <begin position="8"/>
        <end position="68"/>
    </location>
</feature>
<dbReference type="InterPro" id="IPR036271">
    <property type="entry name" value="Tet_transcr_reg_TetR-rel_C_sf"/>
</dbReference>
<keyword evidence="4 7" id="KW-0238">DNA-binding</keyword>
<dbReference type="GO" id="GO:0000976">
    <property type="term" value="F:transcription cis-regulatory region binding"/>
    <property type="evidence" value="ECO:0007669"/>
    <property type="project" value="TreeGrafter"/>
</dbReference>
<dbReference type="InterPro" id="IPR039538">
    <property type="entry name" value="BetI_C"/>
</dbReference>
<dbReference type="NCBIfam" id="TIGR03384">
    <property type="entry name" value="betaine_BetI"/>
    <property type="match status" value="1"/>
</dbReference>
<dbReference type="SUPFAM" id="SSF46689">
    <property type="entry name" value="Homeodomain-like"/>
    <property type="match status" value="1"/>
</dbReference>
<dbReference type="PATRIC" id="fig|517011.3.peg.87"/>
<name>A0A0R0CCW3_9GAMM</name>
<feature type="DNA-binding region" description="H-T-H motif" evidence="7 8">
    <location>
        <begin position="31"/>
        <end position="50"/>
    </location>
</feature>
<evidence type="ECO:0000256" key="5">
    <source>
        <dbReference type="ARBA" id="ARBA00023163"/>
    </source>
</evidence>
<evidence type="ECO:0000313" key="11">
    <source>
        <dbReference type="Proteomes" id="UP000051386"/>
    </source>
</evidence>
<comment type="function">
    <text evidence="6">Repressor involved in the biosynthesis of the osmoprotectant glycine betaine. It represses transcription of the choline transporter BetT and the genes of BetAB involved in the synthesis of glycine betaine.</text>
</comment>
<reference evidence="10 11" key="1">
    <citation type="submission" date="2015-05" db="EMBL/GenBank/DDBJ databases">
        <title>Genome sequencing and analysis of members of genus Stenotrophomonas.</title>
        <authorList>
            <person name="Patil P.P."/>
            <person name="Midha S."/>
            <person name="Patil P.B."/>
        </authorList>
    </citation>
    <scope>NUCLEOTIDE SEQUENCE [LARGE SCALE GENOMIC DNA]</scope>
    <source>
        <strain evidence="10 11">DSM 21508</strain>
    </source>
</reference>
<dbReference type="GO" id="GO:0045892">
    <property type="term" value="P:negative regulation of DNA-templated transcription"/>
    <property type="evidence" value="ECO:0007669"/>
    <property type="project" value="UniProtKB-UniRule"/>
</dbReference>
<gene>
    <name evidence="7" type="primary">betI</name>
    <name evidence="10" type="ORF">ABB28_16940</name>
</gene>
<dbReference type="PANTHER" id="PTHR30055:SF234">
    <property type="entry name" value="HTH-TYPE TRANSCRIPTIONAL REGULATOR BETI"/>
    <property type="match status" value="1"/>
</dbReference>
<dbReference type="InterPro" id="IPR050109">
    <property type="entry name" value="HTH-type_TetR-like_transc_reg"/>
</dbReference>
<keyword evidence="11" id="KW-1185">Reference proteome</keyword>
<dbReference type="PROSITE" id="PS50977">
    <property type="entry name" value="HTH_TETR_2"/>
    <property type="match status" value="1"/>
</dbReference>
<dbReference type="RefSeq" id="WP_057687531.1">
    <property type="nucleotide sequence ID" value="NZ_DAMBRS010000001.1"/>
</dbReference>
<dbReference type="GO" id="GO:0003700">
    <property type="term" value="F:DNA-binding transcription factor activity"/>
    <property type="evidence" value="ECO:0007669"/>
    <property type="project" value="UniProtKB-UniRule"/>
</dbReference>
<evidence type="ECO:0000313" key="10">
    <source>
        <dbReference type="EMBL" id="KRG66907.1"/>
    </source>
</evidence>
<evidence type="ECO:0000256" key="6">
    <source>
        <dbReference type="ARBA" id="ARBA00024936"/>
    </source>
</evidence>
<comment type="pathway">
    <text evidence="1 7">Amine and polyamine biosynthesis; betaine biosynthesis via choline pathway [regulation].</text>
</comment>
<evidence type="ECO:0000259" key="9">
    <source>
        <dbReference type="PROSITE" id="PS50977"/>
    </source>
</evidence>
<evidence type="ECO:0000256" key="4">
    <source>
        <dbReference type="ARBA" id="ARBA00023125"/>
    </source>
</evidence>
<dbReference type="InterPro" id="IPR009057">
    <property type="entry name" value="Homeodomain-like_sf"/>
</dbReference>
<dbReference type="PANTHER" id="PTHR30055">
    <property type="entry name" value="HTH-TYPE TRANSCRIPTIONAL REGULATOR RUTR"/>
    <property type="match status" value="1"/>
</dbReference>
<dbReference type="InterPro" id="IPR001647">
    <property type="entry name" value="HTH_TetR"/>
</dbReference>
<evidence type="ECO:0000256" key="7">
    <source>
        <dbReference type="HAMAP-Rule" id="MF_00768"/>
    </source>
</evidence>
<comment type="function">
    <text evidence="7">Repressor involved in choline regulation of the bet genes.</text>
</comment>
<dbReference type="UniPathway" id="UPA00529"/>
<comment type="caution">
    <text evidence="10">The sequence shown here is derived from an EMBL/GenBank/DDBJ whole genome shotgun (WGS) entry which is preliminary data.</text>
</comment>